<feature type="transmembrane region" description="Helical" evidence="6">
    <location>
        <begin position="42"/>
        <end position="63"/>
    </location>
</feature>
<dbReference type="AlphaFoldDB" id="A0A1L4A000"/>
<feature type="transmembrane region" description="Helical" evidence="6">
    <location>
        <begin position="155"/>
        <end position="175"/>
    </location>
</feature>
<accession>A0A1L4A000</accession>
<dbReference type="EMBL" id="CP018221">
    <property type="protein sequence ID" value="API61218.1"/>
    <property type="molecule type" value="Genomic_DNA"/>
</dbReference>
<sequence>MRDNSSLRSILQNTGWLLTGKGVGAVLSLFYLAIVTRTLGPVGFGLFSLILSAAQTIGIIISFETWQIIVRYGQEYVPSGDHEKFGRLFFFCIALDLCGAIVGSLIAMAVAFLLGPELGLTNDMAVQATLFSMVMLLTIRSTPTGILRLFDRFDAGAFAETMVPVGRMIGALAVWLTGPSISGFLIAWAGAELLCAVAYWYLALKTIRERTGRLSGRRFLTARHDQPEILRYLVATNISTSVSGATRHLAVLLVGGFVGPASAGLYRLANQLSASLTKIAGLLSKSIFAELVKVRANADAESLRALFSRASLLAIITGILIAIIVVFIGKPLLLLLAGPEYEAAYPLLVLLGIAAAIDLIGVTYEPLLMATGRMNWSVKIRLFNAVLLVVILTILLPRFGTIGAAIATLAVAVVGLLLMGRAAKRAALQAG</sequence>
<dbReference type="OrthoDB" id="493991at2"/>
<protein>
    <submittedName>
        <fullName evidence="7">Polysaccharide biosynthesis protein</fullName>
    </submittedName>
</protein>
<evidence type="ECO:0000256" key="5">
    <source>
        <dbReference type="ARBA" id="ARBA00023136"/>
    </source>
</evidence>
<feature type="transmembrane region" description="Helical" evidence="6">
    <location>
        <begin position="312"/>
        <end position="337"/>
    </location>
</feature>
<feature type="transmembrane region" description="Helical" evidence="6">
    <location>
        <begin position="376"/>
        <end position="396"/>
    </location>
</feature>
<evidence type="ECO:0000313" key="7">
    <source>
        <dbReference type="EMBL" id="API61218.1"/>
    </source>
</evidence>
<dbReference type="InterPro" id="IPR050833">
    <property type="entry name" value="Poly_Biosynth_Transport"/>
</dbReference>
<keyword evidence="2" id="KW-1003">Cell membrane</keyword>
<keyword evidence="3 6" id="KW-0812">Transmembrane</keyword>
<dbReference type="GO" id="GO:0005886">
    <property type="term" value="C:plasma membrane"/>
    <property type="evidence" value="ECO:0007669"/>
    <property type="project" value="UniProtKB-SubCell"/>
</dbReference>
<proteinExistence type="predicted"/>
<feature type="transmembrane region" description="Helical" evidence="6">
    <location>
        <begin position="402"/>
        <end position="419"/>
    </location>
</feature>
<dbReference type="Proteomes" id="UP000182063">
    <property type="component" value="Chromosome"/>
</dbReference>
<evidence type="ECO:0000256" key="4">
    <source>
        <dbReference type="ARBA" id="ARBA00022989"/>
    </source>
</evidence>
<evidence type="ECO:0000256" key="1">
    <source>
        <dbReference type="ARBA" id="ARBA00004651"/>
    </source>
</evidence>
<feature type="transmembrane region" description="Helical" evidence="6">
    <location>
        <begin position="181"/>
        <end position="204"/>
    </location>
</feature>
<feature type="transmembrane region" description="Helical" evidence="6">
    <location>
        <begin position="16"/>
        <end position="36"/>
    </location>
</feature>
<feature type="transmembrane region" description="Helical" evidence="6">
    <location>
        <begin position="88"/>
        <end position="112"/>
    </location>
</feature>
<comment type="subcellular location">
    <subcellularLocation>
        <location evidence="1">Cell membrane</location>
        <topology evidence="1">Multi-pass membrane protein</topology>
    </subcellularLocation>
</comment>
<evidence type="ECO:0000256" key="6">
    <source>
        <dbReference type="SAM" id="Phobius"/>
    </source>
</evidence>
<evidence type="ECO:0000256" key="3">
    <source>
        <dbReference type="ARBA" id="ARBA00022692"/>
    </source>
</evidence>
<evidence type="ECO:0000313" key="8">
    <source>
        <dbReference type="Proteomes" id="UP000182063"/>
    </source>
</evidence>
<reference evidence="8" key="1">
    <citation type="submission" date="2016-11" db="EMBL/GenBank/DDBJ databases">
        <title>Complete Genome Sequence of alachlor-degrading Sphingomonas sp. strain JJ-A5.</title>
        <authorList>
            <person name="Lee H."/>
            <person name="Ka J.-O."/>
        </authorList>
    </citation>
    <scope>NUCLEOTIDE SEQUENCE [LARGE SCALE GENOMIC DNA]</scope>
    <source>
        <strain evidence="8">JJ-A5</strain>
    </source>
</reference>
<keyword evidence="8" id="KW-1185">Reference proteome</keyword>
<feature type="transmembrane region" description="Helical" evidence="6">
    <location>
        <begin position="124"/>
        <end position="143"/>
    </location>
</feature>
<dbReference type="STRING" id="1921510.BSL82_16315"/>
<dbReference type="PANTHER" id="PTHR30250:SF31">
    <property type="entry name" value="INNER MEMBRANE PROTEIN YGHQ"/>
    <property type="match status" value="1"/>
</dbReference>
<dbReference type="PANTHER" id="PTHR30250">
    <property type="entry name" value="PST FAMILY PREDICTED COLANIC ACID TRANSPORTER"/>
    <property type="match status" value="1"/>
</dbReference>
<dbReference type="InterPro" id="IPR002797">
    <property type="entry name" value="Polysacc_synth"/>
</dbReference>
<evidence type="ECO:0000256" key="2">
    <source>
        <dbReference type="ARBA" id="ARBA00022475"/>
    </source>
</evidence>
<keyword evidence="4 6" id="KW-1133">Transmembrane helix</keyword>
<organism evidence="7 8">
    <name type="scientific">Tardibacter chloracetimidivorans</name>
    <dbReference type="NCBI Taxonomy" id="1921510"/>
    <lineage>
        <taxon>Bacteria</taxon>
        <taxon>Pseudomonadati</taxon>
        <taxon>Pseudomonadota</taxon>
        <taxon>Alphaproteobacteria</taxon>
        <taxon>Sphingomonadales</taxon>
        <taxon>Sphingomonadaceae</taxon>
        <taxon>Tardibacter</taxon>
    </lineage>
</organism>
<dbReference type="KEGG" id="sphj:BSL82_16315"/>
<keyword evidence="5 6" id="KW-0472">Membrane</keyword>
<feature type="transmembrane region" description="Helical" evidence="6">
    <location>
        <begin position="343"/>
        <end position="364"/>
    </location>
</feature>
<name>A0A1L4A000_9SPHN</name>
<gene>
    <name evidence="7" type="ORF">BSL82_16315</name>
</gene>
<dbReference type="Pfam" id="PF01943">
    <property type="entry name" value="Polysacc_synt"/>
    <property type="match status" value="1"/>
</dbReference>